<dbReference type="PROSITE" id="PS51085">
    <property type="entry name" value="2FE2S_FER_2"/>
    <property type="match status" value="1"/>
</dbReference>
<feature type="domain" description="FAD-binding FR-type" evidence="4">
    <location>
        <begin position="102"/>
        <end position="204"/>
    </location>
</feature>
<evidence type="ECO:0000259" key="3">
    <source>
        <dbReference type="PROSITE" id="PS51085"/>
    </source>
</evidence>
<dbReference type="Pfam" id="PF00111">
    <property type="entry name" value="Fer2"/>
    <property type="match status" value="1"/>
</dbReference>
<reference evidence="5 6" key="1">
    <citation type="submission" date="2024-04" db="EMBL/GenBank/DDBJ databases">
        <title>Novel species of the genus Ideonella isolated from streams.</title>
        <authorList>
            <person name="Lu H."/>
        </authorList>
    </citation>
    <scope>NUCLEOTIDE SEQUENCE [LARGE SCALE GENOMIC DNA]</scope>
    <source>
        <strain evidence="5 6">DXS22W</strain>
    </source>
</reference>
<dbReference type="InterPro" id="IPR017927">
    <property type="entry name" value="FAD-bd_FR_type"/>
</dbReference>
<dbReference type="InterPro" id="IPR008333">
    <property type="entry name" value="Cbr1-like_FAD-bd_dom"/>
</dbReference>
<dbReference type="Pfam" id="PF00970">
    <property type="entry name" value="FAD_binding_6"/>
    <property type="match status" value="1"/>
</dbReference>
<keyword evidence="2" id="KW-0411">Iron-sulfur</keyword>
<feature type="domain" description="2Fe-2S ferredoxin-type" evidence="3">
    <location>
        <begin position="3"/>
        <end position="93"/>
    </location>
</feature>
<dbReference type="InterPro" id="IPR039261">
    <property type="entry name" value="FNR_nucleotide-bd"/>
</dbReference>
<name>A0ABU9CDP9_9BURK</name>
<dbReference type="EMBL" id="JBBUTH010000001">
    <property type="protein sequence ID" value="MEK8048707.1"/>
    <property type="molecule type" value="Genomic_DNA"/>
</dbReference>
<dbReference type="InterPro" id="IPR036010">
    <property type="entry name" value="2Fe-2S_ferredoxin-like_sf"/>
</dbReference>
<keyword evidence="2" id="KW-0408">Iron</keyword>
<accession>A0ABU9CDP9</accession>
<dbReference type="InterPro" id="IPR050415">
    <property type="entry name" value="MRET"/>
</dbReference>
<dbReference type="SUPFAM" id="SSF52343">
    <property type="entry name" value="Ferredoxin reductase-like, C-terminal NADP-linked domain"/>
    <property type="match status" value="1"/>
</dbReference>
<evidence type="ECO:0000256" key="1">
    <source>
        <dbReference type="ARBA" id="ARBA00001974"/>
    </source>
</evidence>
<evidence type="ECO:0000313" key="5">
    <source>
        <dbReference type="EMBL" id="MEK8048707.1"/>
    </source>
</evidence>
<dbReference type="PANTHER" id="PTHR47354:SF5">
    <property type="entry name" value="PROTEIN RFBI"/>
    <property type="match status" value="1"/>
</dbReference>
<keyword evidence="2" id="KW-0001">2Fe-2S</keyword>
<protein>
    <submittedName>
        <fullName evidence="5">2Fe-2S iron-sulfur cluster binding domain-containing protein</fullName>
    </submittedName>
</protein>
<comment type="caution">
    <text evidence="5">The sequence shown here is derived from an EMBL/GenBank/DDBJ whole genome shotgun (WGS) entry which is preliminary data.</text>
</comment>
<keyword evidence="6" id="KW-1185">Reference proteome</keyword>
<dbReference type="InterPro" id="IPR017938">
    <property type="entry name" value="Riboflavin_synthase-like_b-brl"/>
</dbReference>
<dbReference type="Pfam" id="PF00175">
    <property type="entry name" value="NAD_binding_1"/>
    <property type="match status" value="1"/>
</dbReference>
<sequence length="367" mass="39668">MSYQLRIEPIGQTLDLAEDQTVLDACLRAGVWLPHACCHGLCATCKVRVREGEVDHGEASPFALMDFEREEGQALACCARAQSDLVIEADIDEDPDALRLPVSDFIGTVEQIETLTPTVKAIHLRLNSPIAFQAGQYVNLGIPALGLHRAFSIASAPQEVAHTQTIELQVRRVPGGQGTGWLHEQLRVGDWLPLAGPYGRFFVRNSAHRAGAAGAPGAPAGQALLFIAGGSGLSSPRSMVLDLLAEGCTQPITLVVGQRSQAELYGHDEFQALARAHPHLRYVPVLSDEPEGSGWTGERGYAHEAARALFNGDFRGHKAYLCGPPAMIDACLNTLMQGRLFERDIHTEKFLSAADAQRVRSPVFKAV</sequence>
<dbReference type="InterPro" id="IPR001041">
    <property type="entry name" value="2Fe-2S_ferredoxin-type"/>
</dbReference>
<evidence type="ECO:0000259" key="4">
    <source>
        <dbReference type="PROSITE" id="PS51384"/>
    </source>
</evidence>
<dbReference type="Proteomes" id="UP001365405">
    <property type="component" value="Unassembled WGS sequence"/>
</dbReference>
<evidence type="ECO:0000256" key="2">
    <source>
        <dbReference type="ARBA" id="ARBA00022714"/>
    </source>
</evidence>
<dbReference type="PANTHER" id="PTHR47354">
    <property type="entry name" value="NADH OXIDOREDUCTASE HCR"/>
    <property type="match status" value="1"/>
</dbReference>
<gene>
    <name evidence="5" type="ORF">AACH10_00480</name>
</gene>
<dbReference type="CDD" id="cd00207">
    <property type="entry name" value="fer2"/>
    <property type="match status" value="1"/>
</dbReference>
<dbReference type="Gene3D" id="3.40.50.80">
    <property type="entry name" value="Nucleotide-binding domain of ferredoxin-NADP reductase (FNR) module"/>
    <property type="match status" value="1"/>
</dbReference>
<dbReference type="PRINTS" id="PR00410">
    <property type="entry name" value="PHEHYDRXLASE"/>
</dbReference>
<dbReference type="Gene3D" id="2.40.30.10">
    <property type="entry name" value="Translation factors"/>
    <property type="match status" value="1"/>
</dbReference>
<dbReference type="Gene3D" id="3.10.20.30">
    <property type="match status" value="1"/>
</dbReference>
<evidence type="ECO:0000313" key="6">
    <source>
        <dbReference type="Proteomes" id="UP001365405"/>
    </source>
</evidence>
<dbReference type="PROSITE" id="PS51384">
    <property type="entry name" value="FAD_FR"/>
    <property type="match status" value="1"/>
</dbReference>
<dbReference type="SUPFAM" id="SSF63380">
    <property type="entry name" value="Riboflavin synthase domain-like"/>
    <property type="match status" value="1"/>
</dbReference>
<dbReference type="SUPFAM" id="SSF54292">
    <property type="entry name" value="2Fe-2S ferredoxin-like"/>
    <property type="match status" value="1"/>
</dbReference>
<dbReference type="InterPro" id="IPR001433">
    <property type="entry name" value="OxRdtase_FAD/NAD-bd"/>
</dbReference>
<dbReference type="InterPro" id="IPR012675">
    <property type="entry name" value="Beta-grasp_dom_sf"/>
</dbReference>
<organism evidence="5 6">
    <name type="scientific">Pseudaquabacterium inlustre</name>
    <dbReference type="NCBI Taxonomy" id="2984192"/>
    <lineage>
        <taxon>Bacteria</taxon>
        <taxon>Pseudomonadati</taxon>
        <taxon>Pseudomonadota</taxon>
        <taxon>Betaproteobacteria</taxon>
        <taxon>Burkholderiales</taxon>
        <taxon>Sphaerotilaceae</taxon>
        <taxon>Pseudaquabacterium</taxon>
    </lineage>
</organism>
<comment type="cofactor">
    <cofactor evidence="1">
        <name>FAD</name>
        <dbReference type="ChEBI" id="CHEBI:57692"/>
    </cofactor>
</comment>
<keyword evidence="2" id="KW-0479">Metal-binding</keyword>
<proteinExistence type="predicted"/>
<dbReference type="RefSeq" id="WP_341408383.1">
    <property type="nucleotide sequence ID" value="NZ_JBBUTH010000001.1"/>
</dbReference>